<accession>A0A5J6TJ73</accession>
<proteinExistence type="predicted"/>
<name>A0A5J6TJ73_9CAUD</name>
<protein>
    <submittedName>
        <fullName evidence="1">Uncharacterized protein</fullName>
    </submittedName>
</protein>
<gene>
    <name evidence="1" type="primary">53</name>
    <name evidence="1" type="ORF">PBI_ANTSIRABE_53</name>
</gene>
<dbReference type="Proteomes" id="UP000326949">
    <property type="component" value="Segment"/>
</dbReference>
<evidence type="ECO:0000313" key="2">
    <source>
        <dbReference type="Proteomes" id="UP000326949"/>
    </source>
</evidence>
<evidence type="ECO:0000313" key="1">
    <source>
        <dbReference type="EMBL" id="QFG10007.1"/>
    </source>
</evidence>
<dbReference type="RefSeq" id="YP_010051593.1">
    <property type="nucleotide sequence ID" value="NC_054444.1"/>
</dbReference>
<reference evidence="1 2" key="1">
    <citation type="submission" date="2019-07" db="EMBL/GenBank/DDBJ databases">
        <authorList>
            <person name="Divens A.M."/>
            <person name="Garlena R.A."/>
            <person name="Russell D.A."/>
            <person name="Pope W.H."/>
            <person name="Jacobs-Sera D."/>
            <person name="Hatfull G.F."/>
        </authorList>
    </citation>
    <scope>NUCLEOTIDE SEQUENCE [LARGE SCALE GENOMIC DNA]</scope>
</reference>
<dbReference type="GeneID" id="63926083"/>
<sequence>MAEHVYQFSREWRDGKRLCGECQQTYEQGEHTHVAVLKPYTSYVCPLDGDGRPHSSVWSGAQNVPELRRPNADRCNCGERYVEEDREVWRLSWEYVSHWTGDWTPSERLGSKHSTEQQQAGLLSMPDEVRNVQLVKVAG</sequence>
<organism evidence="1 2">
    <name type="scientific">Mycobacterium phage Antsirabe</name>
    <dbReference type="NCBI Taxonomy" id="2575610"/>
    <lineage>
        <taxon>Viruses</taxon>
        <taxon>Duplodnaviria</taxon>
        <taxon>Heunggongvirae</taxon>
        <taxon>Uroviricota</taxon>
        <taxon>Caudoviricetes</taxon>
        <taxon>Gclasvirinae</taxon>
        <taxon>Antsirabevirus</taxon>
        <taxon>Antsirabevirus antsirabe</taxon>
    </lineage>
</organism>
<keyword evidence="2" id="KW-1185">Reference proteome</keyword>
<dbReference type="EMBL" id="MN234183">
    <property type="protein sequence ID" value="QFG10007.1"/>
    <property type="molecule type" value="Genomic_DNA"/>
</dbReference>
<dbReference type="KEGG" id="vg:63926083"/>